<dbReference type="PANTHER" id="PTHR38797">
    <property type="entry name" value="NUCLEAR PORE COMPLEX PROTEIN NUP85-RELATED"/>
    <property type="match status" value="1"/>
</dbReference>
<accession>A0A3M7AF38</accession>
<gene>
    <name evidence="1" type="ORF">D0867_00295</name>
</gene>
<organism evidence="1 2">
    <name type="scientific">Hortaea werneckii</name>
    <name type="common">Black yeast</name>
    <name type="synonym">Cladosporium werneckii</name>
    <dbReference type="NCBI Taxonomy" id="91943"/>
    <lineage>
        <taxon>Eukaryota</taxon>
        <taxon>Fungi</taxon>
        <taxon>Dikarya</taxon>
        <taxon>Ascomycota</taxon>
        <taxon>Pezizomycotina</taxon>
        <taxon>Dothideomycetes</taxon>
        <taxon>Dothideomycetidae</taxon>
        <taxon>Mycosphaerellales</taxon>
        <taxon>Teratosphaeriaceae</taxon>
        <taxon>Hortaea</taxon>
    </lineage>
</organism>
<evidence type="ECO:0000313" key="2">
    <source>
        <dbReference type="Proteomes" id="UP000271337"/>
    </source>
</evidence>
<dbReference type="OrthoDB" id="3350591at2759"/>
<proteinExistence type="predicted"/>
<evidence type="ECO:0000313" key="1">
    <source>
        <dbReference type="EMBL" id="RMY26067.1"/>
    </source>
</evidence>
<dbReference type="InterPro" id="IPR053204">
    <property type="entry name" value="Oxopyrrolidines_Biosynth-assoc"/>
</dbReference>
<dbReference type="EMBL" id="QWIL01000012">
    <property type="protein sequence ID" value="RMY26067.1"/>
    <property type="molecule type" value="Genomic_DNA"/>
</dbReference>
<sequence length="118" mass="13486">MLININAWTARLMSSAHAKEADMPDMSLYCIWTLRMVLEIEEQPSNVSLSATAVWFIPAAPVAKPGSRSNDQERRGFTRDRWQTWMQRLSELDGQISDATTKQMVEQARRAMSDAVKR</sequence>
<comment type="caution">
    <text evidence="1">The sequence shown here is derived from an EMBL/GenBank/DDBJ whole genome shotgun (WGS) entry which is preliminary data.</text>
</comment>
<reference evidence="1 2" key="1">
    <citation type="journal article" date="2018" name="BMC Genomics">
        <title>Genomic evidence for intraspecific hybridization in a clonal and extremely halotolerant yeast.</title>
        <authorList>
            <person name="Gostincar C."/>
            <person name="Stajich J.E."/>
            <person name="Zupancic J."/>
            <person name="Zalar P."/>
            <person name="Gunde-Cimerman N."/>
        </authorList>
    </citation>
    <scope>NUCLEOTIDE SEQUENCE [LARGE SCALE GENOMIC DNA]</scope>
    <source>
        <strain evidence="1 2">EXF-6669</strain>
    </source>
</reference>
<dbReference type="Proteomes" id="UP000271337">
    <property type="component" value="Unassembled WGS sequence"/>
</dbReference>
<name>A0A3M7AF38_HORWE</name>
<dbReference type="InterPro" id="IPR022085">
    <property type="entry name" value="OpdG"/>
</dbReference>
<dbReference type="Pfam" id="PF12311">
    <property type="entry name" value="DUF3632"/>
    <property type="match status" value="1"/>
</dbReference>
<protein>
    <submittedName>
        <fullName evidence="1">Uncharacterized protein</fullName>
    </submittedName>
</protein>
<dbReference type="AlphaFoldDB" id="A0A3M7AF38"/>